<dbReference type="Proteomes" id="UP000414136">
    <property type="component" value="Unassembled WGS sequence"/>
</dbReference>
<dbReference type="OrthoDB" id="8941761at2"/>
<evidence type="ECO:0000259" key="1">
    <source>
        <dbReference type="Pfam" id="PF13681"/>
    </source>
</evidence>
<accession>A0A5E5APG7</accession>
<feature type="domain" description="PilX/PilW C-terminal" evidence="1">
    <location>
        <begin position="101"/>
        <end position="162"/>
    </location>
</feature>
<dbReference type="AlphaFoldDB" id="A0A5E5APG7"/>
<evidence type="ECO:0000313" key="3">
    <source>
        <dbReference type="Proteomes" id="UP000414136"/>
    </source>
</evidence>
<dbReference type="EMBL" id="CABPSQ010000017">
    <property type="protein sequence ID" value="VVE75609.1"/>
    <property type="molecule type" value="Genomic_DNA"/>
</dbReference>
<dbReference type="Pfam" id="PF13681">
    <property type="entry name" value="PilX"/>
    <property type="match status" value="1"/>
</dbReference>
<sequence>MVGVFIVMWLAALMALAASGMQHRQMATRFVAYTNDRVEAFTAADRALLIARDRLVNGDEAADIAALSEFDTGPHGVIAASYRDSARVPNLAAGWVKVDWNGHGVVAVDNARYFIERVAFTGVFPDAALAKMARESSIRRYRVSAMGCGKLPGTRVFLQAVYEVSAPRTRTDIRSAASDAFSSRMLNWREVVAWHDSSIVKADPERRRERCDV</sequence>
<dbReference type="RefSeq" id="WP_150627645.1">
    <property type="nucleotide sequence ID" value="NZ_CABPSQ010000017.1"/>
</dbReference>
<organism evidence="2 3">
    <name type="scientific">Pandoraea captiosa</name>
    <dbReference type="NCBI Taxonomy" id="2508302"/>
    <lineage>
        <taxon>Bacteria</taxon>
        <taxon>Pseudomonadati</taxon>
        <taxon>Pseudomonadota</taxon>
        <taxon>Betaproteobacteria</taxon>
        <taxon>Burkholderiales</taxon>
        <taxon>Burkholderiaceae</taxon>
        <taxon>Pandoraea</taxon>
    </lineage>
</organism>
<name>A0A5E5APG7_9BURK</name>
<reference evidence="2 3" key="1">
    <citation type="submission" date="2019-08" db="EMBL/GenBank/DDBJ databases">
        <authorList>
            <person name="Peeters C."/>
        </authorList>
    </citation>
    <scope>NUCLEOTIDE SEQUENCE [LARGE SCALE GENOMIC DNA]</scope>
    <source>
        <strain evidence="2 3">LMG 31118</strain>
    </source>
</reference>
<protein>
    <recommendedName>
        <fullName evidence="1">PilX/PilW C-terminal domain-containing protein</fullName>
    </recommendedName>
</protein>
<proteinExistence type="predicted"/>
<dbReference type="InterPro" id="IPR025205">
    <property type="entry name" value="PilX/PilW_C"/>
</dbReference>
<keyword evidence="3" id="KW-1185">Reference proteome</keyword>
<gene>
    <name evidence="2" type="ORF">PCA31118_05018</name>
</gene>
<evidence type="ECO:0000313" key="2">
    <source>
        <dbReference type="EMBL" id="VVE75609.1"/>
    </source>
</evidence>